<dbReference type="EMBL" id="JAOYFB010000037">
    <property type="protein sequence ID" value="KAK4022344.1"/>
    <property type="molecule type" value="Genomic_DNA"/>
</dbReference>
<accession>A0ABR0ABE7</accession>
<dbReference type="Proteomes" id="UP001234178">
    <property type="component" value="Unassembled WGS sequence"/>
</dbReference>
<organism evidence="1 2">
    <name type="scientific">Daphnia magna</name>
    <dbReference type="NCBI Taxonomy" id="35525"/>
    <lineage>
        <taxon>Eukaryota</taxon>
        <taxon>Metazoa</taxon>
        <taxon>Ecdysozoa</taxon>
        <taxon>Arthropoda</taxon>
        <taxon>Crustacea</taxon>
        <taxon>Branchiopoda</taxon>
        <taxon>Diplostraca</taxon>
        <taxon>Cladocera</taxon>
        <taxon>Anomopoda</taxon>
        <taxon>Daphniidae</taxon>
        <taxon>Daphnia</taxon>
    </lineage>
</organism>
<gene>
    <name evidence="1" type="ORF">OUZ56_007815</name>
</gene>
<keyword evidence="2" id="KW-1185">Reference proteome</keyword>
<evidence type="ECO:0000313" key="1">
    <source>
        <dbReference type="EMBL" id="KAK4022344.1"/>
    </source>
</evidence>
<comment type="caution">
    <text evidence="1">The sequence shown here is derived from an EMBL/GenBank/DDBJ whole genome shotgun (WGS) entry which is preliminary data.</text>
</comment>
<sequence>MRGITWTDDSGIIVGGTNNSEHIVAVFGSGCTPCRQGDNSRENKAVRPDEKETNLTAALCRLTTLMPIVHCEKYRRESIQEGPSPWNELYPADILSLVYETADEVLIRV</sequence>
<protein>
    <submittedName>
        <fullName evidence="1">Uncharacterized protein</fullName>
    </submittedName>
</protein>
<evidence type="ECO:0000313" key="2">
    <source>
        <dbReference type="Proteomes" id="UP001234178"/>
    </source>
</evidence>
<name>A0ABR0ABE7_9CRUS</name>
<proteinExistence type="predicted"/>
<reference evidence="1 2" key="1">
    <citation type="journal article" date="2023" name="Nucleic Acids Res.">
        <title>The hologenome of Daphnia magna reveals possible DNA methylation and microbiome-mediated evolution of the host genome.</title>
        <authorList>
            <person name="Chaturvedi A."/>
            <person name="Li X."/>
            <person name="Dhandapani V."/>
            <person name="Marshall H."/>
            <person name="Kissane S."/>
            <person name="Cuenca-Cambronero M."/>
            <person name="Asole G."/>
            <person name="Calvet F."/>
            <person name="Ruiz-Romero M."/>
            <person name="Marangio P."/>
            <person name="Guigo R."/>
            <person name="Rago D."/>
            <person name="Mirbahai L."/>
            <person name="Eastwood N."/>
            <person name="Colbourne J.K."/>
            <person name="Zhou J."/>
            <person name="Mallon E."/>
            <person name="Orsini L."/>
        </authorList>
    </citation>
    <scope>NUCLEOTIDE SEQUENCE [LARGE SCALE GENOMIC DNA]</scope>
    <source>
        <strain evidence="1">LRV0_1</strain>
    </source>
</reference>